<feature type="domain" description="TM2" evidence="6">
    <location>
        <begin position="29"/>
        <end position="83"/>
    </location>
</feature>
<comment type="subcellular location">
    <subcellularLocation>
        <location evidence="1">Membrane</location>
        <topology evidence="1">Multi-pass membrane protein</topology>
    </subcellularLocation>
</comment>
<accession>A0A917M354</accession>
<dbReference type="Pfam" id="PF05154">
    <property type="entry name" value="TM2"/>
    <property type="match status" value="1"/>
</dbReference>
<evidence type="ECO:0000256" key="2">
    <source>
        <dbReference type="ARBA" id="ARBA00022692"/>
    </source>
</evidence>
<comment type="caution">
    <text evidence="7">The sequence shown here is derived from an EMBL/GenBank/DDBJ whole genome shotgun (WGS) entry which is preliminary data.</text>
</comment>
<keyword evidence="4 5" id="KW-0472">Membrane</keyword>
<evidence type="ECO:0000256" key="1">
    <source>
        <dbReference type="ARBA" id="ARBA00004141"/>
    </source>
</evidence>
<protein>
    <recommendedName>
        <fullName evidence="6">TM2 domain-containing protein</fullName>
    </recommendedName>
</protein>
<dbReference type="Proteomes" id="UP000600247">
    <property type="component" value="Unassembled WGS sequence"/>
</dbReference>
<keyword evidence="2 5" id="KW-0812">Transmembrane</keyword>
<name>A0A917M354_9BACL</name>
<evidence type="ECO:0000259" key="6">
    <source>
        <dbReference type="Pfam" id="PF05154"/>
    </source>
</evidence>
<dbReference type="InterPro" id="IPR007829">
    <property type="entry name" value="TM2"/>
</dbReference>
<dbReference type="AlphaFoldDB" id="A0A917M354"/>
<keyword evidence="8" id="KW-1185">Reference proteome</keyword>
<gene>
    <name evidence="7" type="ORF">GCM10010918_35810</name>
</gene>
<proteinExistence type="predicted"/>
<organism evidence="7 8">
    <name type="scientific">Paenibacillus radicis</name>
    <name type="common">ex Gao et al. 2016</name>
    <dbReference type="NCBI Taxonomy" id="1737354"/>
    <lineage>
        <taxon>Bacteria</taxon>
        <taxon>Bacillati</taxon>
        <taxon>Bacillota</taxon>
        <taxon>Bacilli</taxon>
        <taxon>Bacillales</taxon>
        <taxon>Paenibacillaceae</taxon>
        <taxon>Paenibacillus</taxon>
    </lineage>
</organism>
<sequence length="116" mass="13240">MVMNFNVAQKSQLDARELLLLDQEVKNRGKNMVIAYVLWYFLGIFGGHRFYTGRTGSAIALLILSLTGLGLFITFIWWVVDAFLLHQWIKDHNQAIEAQVLNEIQSHKAFTGNGML</sequence>
<dbReference type="InterPro" id="IPR050932">
    <property type="entry name" value="TM2D1-3-like"/>
</dbReference>
<keyword evidence="3 5" id="KW-1133">Transmembrane helix</keyword>
<reference evidence="7 8" key="1">
    <citation type="journal article" date="2014" name="Int. J. Syst. Evol. Microbiol.">
        <title>Complete genome sequence of Corynebacterium casei LMG S-19264T (=DSM 44701T), isolated from a smear-ripened cheese.</title>
        <authorList>
            <consortium name="US DOE Joint Genome Institute (JGI-PGF)"/>
            <person name="Walter F."/>
            <person name="Albersmeier A."/>
            <person name="Kalinowski J."/>
            <person name="Ruckert C."/>
        </authorList>
    </citation>
    <scope>NUCLEOTIDE SEQUENCE [LARGE SCALE GENOMIC DNA]</scope>
    <source>
        <strain evidence="7 8">CGMCC 1.15286</strain>
    </source>
</reference>
<evidence type="ECO:0000256" key="3">
    <source>
        <dbReference type="ARBA" id="ARBA00022989"/>
    </source>
</evidence>
<evidence type="ECO:0000256" key="5">
    <source>
        <dbReference type="SAM" id="Phobius"/>
    </source>
</evidence>
<evidence type="ECO:0000313" key="8">
    <source>
        <dbReference type="Proteomes" id="UP000600247"/>
    </source>
</evidence>
<dbReference type="GO" id="GO:0016020">
    <property type="term" value="C:membrane"/>
    <property type="evidence" value="ECO:0007669"/>
    <property type="project" value="UniProtKB-SubCell"/>
</dbReference>
<evidence type="ECO:0000313" key="7">
    <source>
        <dbReference type="EMBL" id="GGG76175.1"/>
    </source>
</evidence>
<dbReference type="EMBL" id="BMHY01000007">
    <property type="protein sequence ID" value="GGG76175.1"/>
    <property type="molecule type" value="Genomic_DNA"/>
</dbReference>
<feature type="transmembrane region" description="Helical" evidence="5">
    <location>
        <begin position="57"/>
        <end position="80"/>
    </location>
</feature>
<feature type="transmembrane region" description="Helical" evidence="5">
    <location>
        <begin position="33"/>
        <end position="51"/>
    </location>
</feature>
<dbReference type="PANTHER" id="PTHR21016:SF25">
    <property type="entry name" value="TM2 DOMAIN-CONTAINING PROTEIN DDB_G0277895-RELATED"/>
    <property type="match status" value="1"/>
</dbReference>
<evidence type="ECO:0000256" key="4">
    <source>
        <dbReference type="ARBA" id="ARBA00023136"/>
    </source>
</evidence>
<dbReference type="PANTHER" id="PTHR21016">
    <property type="entry name" value="BETA-AMYLOID BINDING PROTEIN-RELATED"/>
    <property type="match status" value="1"/>
</dbReference>